<evidence type="ECO:0000256" key="1">
    <source>
        <dbReference type="SAM" id="SignalP"/>
    </source>
</evidence>
<dbReference type="SUPFAM" id="SSF50370">
    <property type="entry name" value="Ricin B-like lectins"/>
    <property type="match status" value="1"/>
</dbReference>
<protein>
    <recommendedName>
        <fullName evidence="4">Ricin B lectin domain-containing protein</fullName>
    </recommendedName>
</protein>
<name>A0A3A4ACE8_9ACTN</name>
<reference evidence="2 3" key="1">
    <citation type="submission" date="2018-09" db="EMBL/GenBank/DDBJ databases">
        <title>YIM 75507 draft genome.</title>
        <authorList>
            <person name="Tang S."/>
            <person name="Feng Y."/>
        </authorList>
    </citation>
    <scope>NUCLEOTIDE SEQUENCE [LARGE SCALE GENOMIC DNA]</scope>
    <source>
        <strain evidence="2 3">YIM 75507</strain>
    </source>
</reference>
<dbReference type="Gene3D" id="2.80.10.50">
    <property type="match status" value="2"/>
</dbReference>
<dbReference type="AlphaFoldDB" id="A0A3A4ACE8"/>
<dbReference type="EMBL" id="QZEY01000016">
    <property type="protein sequence ID" value="RJL24224.1"/>
    <property type="molecule type" value="Genomic_DNA"/>
</dbReference>
<dbReference type="Proteomes" id="UP000265768">
    <property type="component" value="Unassembled WGS sequence"/>
</dbReference>
<gene>
    <name evidence="2" type="ORF">D5H75_30775</name>
</gene>
<evidence type="ECO:0000313" key="3">
    <source>
        <dbReference type="Proteomes" id="UP000265768"/>
    </source>
</evidence>
<dbReference type="InterPro" id="IPR035992">
    <property type="entry name" value="Ricin_B-like_lectins"/>
</dbReference>
<feature type="chain" id="PRO_5017363667" description="Ricin B lectin domain-containing protein" evidence="1">
    <location>
        <begin position="23"/>
        <end position="175"/>
    </location>
</feature>
<proteinExistence type="predicted"/>
<dbReference type="CDD" id="cd00161">
    <property type="entry name" value="beta-trefoil_Ricin-like"/>
    <property type="match status" value="1"/>
</dbReference>
<keyword evidence="3" id="KW-1185">Reference proteome</keyword>
<organism evidence="2 3">
    <name type="scientific">Bailinhaonella thermotolerans</name>
    <dbReference type="NCBI Taxonomy" id="1070861"/>
    <lineage>
        <taxon>Bacteria</taxon>
        <taxon>Bacillati</taxon>
        <taxon>Actinomycetota</taxon>
        <taxon>Actinomycetes</taxon>
        <taxon>Streptosporangiales</taxon>
        <taxon>Streptosporangiaceae</taxon>
        <taxon>Bailinhaonella</taxon>
    </lineage>
</organism>
<comment type="caution">
    <text evidence="2">The sequence shown here is derived from an EMBL/GenBank/DDBJ whole genome shotgun (WGS) entry which is preliminary data.</text>
</comment>
<feature type="signal peptide" evidence="1">
    <location>
        <begin position="1"/>
        <end position="22"/>
    </location>
</feature>
<sequence>MLVAAAGLGVLATTVVTTPSSAAPAKAGHGPYYYIIAGHSGRSLMAETRWTPDGPGVLQAGGNDASHHWRVLNWGHAVVLVNRHTGLCATVPLGDDRRVRQERCDTGVLIRERATWRVESPRALWAGRYQHFRSYYNGDCMDVYGKSRRKFKIVQHFPCHGDWNQRFRLVRVPGT</sequence>
<accession>A0A3A4ACE8</accession>
<evidence type="ECO:0000313" key="2">
    <source>
        <dbReference type="EMBL" id="RJL24224.1"/>
    </source>
</evidence>
<evidence type="ECO:0008006" key="4">
    <source>
        <dbReference type="Google" id="ProtNLM"/>
    </source>
</evidence>
<keyword evidence="1" id="KW-0732">Signal</keyword>